<protein>
    <submittedName>
        <fullName evidence="1">Uncharacterized protein</fullName>
    </submittedName>
</protein>
<dbReference type="EMBL" id="FNCV01000020">
    <property type="protein sequence ID" value="SDH90008.1"/>
    <property type="molecule type" value="Genomic_DNA"/>
</dbReference>
<reference evidence="2" key="1">
    <citation type="submission" date="2016-10" db="EMBL/GenBank/DDBJ databases">
        <authorList>
            <person name="Varghese N."/>
            <person name="Submissions S."/>
        </authorList>
    </citation>
    <scope>NUCLEOTIDE SEQUENCE [LARGE SCALE GENOMIC DNA]</scope>
    <source>
        <strain evidence="2">930I</strain>
    </source>
</reference>
<accession>A0A1G8G6G5</accession>
<keyword evidence="2" id="KW-1185">Reference proteome</keyword>
<evidence type="ECO:0000313" key="1">
    <source>
        <dbReference type="EMBL" id="SDH90008.1"/>
    </source>
</evidence>
<dbReference type="AlphaFoldDB" id="A0A1G8G6G5"/>
<proteinExistence type="predicted"/>
<dbReference type="Proteomes" id="UP000217076">
    <property type="component" value="Unassembled WGS sequence"/>
</dbReference>
<sequence>MTITLTPLERYVGPAEASVTVLAAAAGPDGLILVGLDGDLAYHVAVQTAGGEIHHRAGPISAEDALDAALRVLAGQEHSVTGDALAAAVVAVRTLATGATP</sequence>
<dbReference type="STRING" id="83401.SAMN05421742_1207"/>
<gene>
    <name evidence="1" type="ORF">SAMN05421742_1207</name>
</gene>
<name>A0A1G8G6G5_9PROT</name>
<organism evidence="1 2">
    <name type="scientific">Roseospirillum parvum</name>
    <dbReference type="NCBI Taxonomy" id="83401"/>
    <lineage>
        <taxon>Bacteria</taxon>
        <taxon>Pseudomonadati</taxon>
        <taxon>Pseudomonadota</taxon>
        <taxon>Alphaproteobacteria</taxon>
        <taxon>Rhodospirillales</taxon>
        <taxon>Rhodospirillaceae</taxon>
        <taxon>Roseospirillum</taxon>
    </lineage>
</organism>
<evidence type="ECO:0000313" key="2">
    <source>
        <dbReference type="Proteomes" id="UP000217076"/>
    </source>
</evidence>
<dbReference type="RefSeq" id="WP_092621988.1">
    <property type="nucleotide sequence ID" value="NZ_FNCV01000020.1"/>
</dbReference>